<protein>
    <recommendedName>
        <fullName evidence="4">Collagen-like protein</fullName>
    </recommendedName>
</protein>
<proteinExistence type="predicted"/>
<organism evidence="2 3">
    <name type="scientific">Tetragenococcus muriaticus PMC-11-5</name>
    <dbReference type="NCBI Taxonomy" id="1302649"/>
    <lineage>
        <taxon>Bacteria</taxon>
        <taxon>Bacillati</taxon>
        <taxon>Bacillota</taxon>
        <taxon>Bacilli</taxon>
        <taxon>Lactobacillales</taxon>
        <taxon>Enterococcaceae</taxon>
        <taxon>Tetragenococcus</taxon>
    </lineage>
</organism>
<dbReference type="EMBL" id="JPVU01000098">
    <property type="protein sequence ID" value="KFN92447.1"/>
    <property type="molecule type" value="Genomic_DNA"/>
</dbReference>
<feature type="region of interest" description="Disordered" evidence="1">
    <location>
        <begin position="25"/>
        <end position="69"/>
    </location>
</feature>
<name>A0A091C8D8_9ENTE</name>
<dbReference type="PATRIC" id="fig|1302649.3.peg.961"/>
<sequence length="86" mass="9184">MPYEPTNWQQGDDITVEKLNKIEQGVADYQIGPKGDPGEDGKNGAKGAKGDKGDQGAAGKDAENQFTDSQKEALLSLIENDESDSE</sequence>
<dbReference type="Proteomes" id="UP000029380">
    <property type="component" value="Unassembled WGS sequence"/>
</dbReference>
<evidence type="ECO:0000313" key="3">
    <source>
        <dbReference type="Proteomes" id="UP000029380"/>
    </source>
</evidence>
<dbReference type="RefSeq" id="WP_038025869.1">
    <property type="nucleotide sequence ID" value="NZ_JPVU01000098.1"/>
</dbReference>
<evidence type="ECO:0008006" key="4">
    <source>
        <dbReference type="Google" id="ProtNLM"/>
    </source>
</evidence>
<feature type="compositionally biased region" description="Basic and acidic residues" evidence="1">
    <location>
        <begin position="36"/>
        <end position="54"/>
    </location>
</feature>
<accession>A0A091C8D8</accession>
<evidence type="ECO:0000313" key="2">
    <source>
        <dbReference type="EMBL" id="KFN92447.1"/>
    </source>
</evidence>
<dbReference type="AlphaFoldDB" id="A0A091C8D8"/>
<gene>
    <name evidence="2" type="ORF">TMUPMC115_0959</name>
</gene>
<evidence type="ECO:0000256" key="1">
    <source>
        <dbReference type="SAM" id="MobiDB-lite"/>
    </source>
</evidence>
<dbReference type="Gene3D" id="1.20.5.320">
    <property type="entry name" value="6-Phosphogluconate Dehydrogenase, domain 3"/>
    <property type="match status" value="1"/>
</dbReference>
<comment type="caution">
    <text evidence="2">The sequence shown here is derived from an EMBL/GenBank/DDBJ whole genome shotgun (WGS) entry which is preliminary data.</text>
</comment>
<reference evidence="2 3" key="1">
    <citation type="submission" date="2014-08" db="EMBL/GenBank/DDBJ databases">
        <title>Genome sequence of Tetragenococcus muriaticus.</title>
        <authorList>
            <person name="Chuea-nongthon C."/>
            <person name="Rodtong S."/>
            <person name="Yongsawatdigul J."/>
            <person name="Steele J.L."/>
            <person name="Liu X.-y."/>
            <person name="Speers J."/>
            <person name="Glasner J.D."/>
            <person name="Neeno-Eckwall E.C."/>
        </authorList>
    </citation>
    <scope>NUCLEOTIDE SEQUENCE [LARGE SCALE GENOMIC DNA]</scope>
    <source>
        <strain evidence="2 3">PMC-11-5</strain>
    </source>
</reference>